<organism evidence="1 2">
    <name type="scientific">Arachidicoccus rhizosphaerae</name>
    <dbReference type="NCBI Taxonomy" id="551991"/>
    <lineage>
        <taxon>Bacteria</taxon>
        <taxon>Pseudomonadati</taxon>
        <taxon>Bacteroidota</taxon>
        <taxon>Chitinophagia</taxon>
        <taxon>Chitinophagales</taxon>
        <taxon>Chitinophagaceae</taxon>
        <taxon>Arachidicoccus</taxon>
    </lineage>
</organism>
<proteinExistence type="predicted"/>
<keyword evidence="2" id="KW-1185">Reference proteome</keyword>
<dbReference type="EMBL" id="FNQY01000002">
    <property type="protein sequence ID" value="SDZ81279.1"/>
    <property type="molecule type" value="Genomic_DNA"/>
</dbReference>
<name>A0A1H3W2M1_9BACT</name>
<gene>
    <name evidence="1" type="ORF">SAMN05192529_10279</name>
</gene>
<dbReference type="OrthoDB" id="8887208at2"/>
<protein>
    <recommendedName>
        <fullName evidence="3">Outer membrane protein beta-barrel domain-containing protein</fullName>
    </recommendedName>
</protein>
<reference evidence="1 2" key="1">
    <citation type="submission" date="2016-10" db="EMBL/GenBank/DDBJ databases">
        <authorList>
            <person name="de Groot N.N."/>
        </authorList>
    </citation>
    <scope>NUCLEOTIDE SEQUENCE [LARGE SCALE GENOMIC DNA]</scope>
    <source>
        <strain evidence="1 2">Vu-144</strain>
    </source>
</reference>
<evidence type="ECO:0008006" key="3">
    <source>
        <dbReference type="Google" id="ProtNLM"/>
    </source>
</evidence>
<evidence type="ECO:0000313" key="1">
    <source>
        <dbReference type="EMBL" id="SDZ81279.1"/>
    </source>
</evidence>
<dbReference type="RefSeq" id="WP_091392952.1">
    <property type="nucleotide sequence ID" value="NZ_FNQY01000002.1"/>
</dbReference>
<dbReference type="Proteomes" id="UP000199041">
    <property type="component" value="Unassembled WGS sequence"/>
</dbReference>
<accession>A0A1H3W2M1</accession>
<sequence length="287" mass="32668">MMRSIFFKVILGGVIALGIQTTTQAQYQKEQKHKHNFHLSDEGNSVGKKGELYLSWGYNKEWYLPSNIHIHQPGLGNDYVLSNTLASDHPGWNEGLFNRAFTIPQYNYRLGYFFKDNWAIEANFDHTKFVVAENQLLHAKGMMNGQPVDTFINNRSGFMKYQLNNGANFLLINLVHRKHLTSFGKKWFDAALLVKGGAGIVIPHVQNEIDGHANKKGFQFGGFDLGFEAGVRATFFKYAYLEFTDKVLAAQYYNLRLYEGRAKQFIATDEMILSIGASIPLKKEHSN</sequence>
<evidence type="ECO:0000313" key="2">
    <source>
        <dbReference type="Proteomes" id="UP000199041"/>
    </source>
</evidence>
<dbReference type="AlphaFoldDB" id="A0A1H3W2M1"/>
<dbReference type="STRING" id="551991.SAMN05192529_10279"/>